<evidence type="ECO:0000313" key="2">
    <source>
        <dbReference type="Proteomes" id="UP001451303"/>
    </source>
</evidence>
<feature type="non-terminal residue" evidence="1">
    <location>
        <position position="1"/>
    </location>
</feature>
<organism evidence="1 2">
    <name type="scientific">Neurospora intermedia</name>
    <dbReference type="NCBI Taxonomy" id="5142"/>
    <lineage>
        <taxon>Eukaryota</taxon>
        <taxon>Fungi</taxon>
        <taxon>Dikarya</taxon>
        <taxon>Ascomycota</taxon>
        <taxon>Pezizomycotina</taxon>
        <taxon>Sordariomycetes</taxon>
        <taxon>Sordariomycetidae</taxon>
        <taxon>Sordariales</taxon>
        <taxon>Sordariaceae</taxon>
        <taxon>Neurospora</taxon>
    </lineage>
</organism>
<keyword evidence="2" id="KW-1185">Reference proteome</keyword>
<comment type="caution">
    <text evidence="1">The sequence shown here is derived from an EMBL/GenBank/DDBJ whole genome shotgun (WGS) entry which is preliminary data.</text>
</comment>
<accession>A0ABR3DLX2</accession>
<name>A0ABR3DLX2_NEUIN</name>
<proteinExistence type="predicted"/>
<dbReference type="Proteomes" id="UP001451303">
    <property type="component" value="Unassembled WGS sequence"/>
</dbReference>
<protein>
    <submittedName>
        <fullName evidence="1">Uncharacterized protein</fullName>
    </submittedName>
</protein>
<gene>
    <name evidence="1" type="ORF">QR685DRAFT_435822</name>
</gene>
<evidence type="ECO:0000313" key="1">
    <source>
        <dbReference type="EMBL" id="KAL0473614.1"/>
    </source>
</evidence>
<reference evidence="1 2" key="1">
    <citation type="submission" date="2023-09" db="EMBL/GenBank/DDBJ databases">
        <title>Multi-omics analysis of a traditional fermented food reveals byproduct-associated fungal strains for waste-to-food upcycling.</title>
        <authorList>
            <consortium name="Lawrence Berkeley National Laboratory"/>
            <person name="Rekdal V.M."/>
            <person name="Villalobos-Escobedo J.M."/>
            <person name="Rodriguez-Valeron N."/>
            <person name="Garcia M.O."/>
            <person name="Vasquez D.P."/>
            <person name="Damayanti I."/>
            <person name="Sorensen P.M."/>
            <person name="Baidoo E.E."/>
            <person name="De Carvalho A.C."/>
            <person name="Riley R."/>
            <person name="Lipzen A."/>
            <person name="He G."/>
            <person name="Yan M."/>
            <person name="Haridas S."/>
            <person name="Daum C."/>
            <person name="Yoshinaga Y."/>
            <person name="Ng V."/>
            <person name="Grigoriev I.V."/>
            <person name="Munk R."/>
            <person name="Nuraida L."/>
            <person name="Wijaya C.H."/>
            <person name="Morales P.-C."/>
            <person name="Keasling J.D."/>
        </authorList>
    </citation>
    <scope>NUCLEOTIDE SEQUENCE [LARGE SCALE GENOMIC DNA]</scope>
    <source>
        <strain evidence="1 2">FGSC 2613</strain>
    </source>
</reference>
<dbReference type="EMBL" id="JAVLET010000002">
    <property type="protein sequence ID" value="KAL0473614.1"/>
    <property type="molecule type" value="Genomic_DNA"/>
</dbReference>
<sequence length="60" mass="6308">KVALGRAMARGNFALMQSGALVGGMTGAAVQVDPHAQLDPVMTLCPPFRSFTRCSPYISL</sequence>